<evidence type="ECO:0000256" key="5">
    <source>
        <dbReference type="ARBA" id="ARBA00022691"/>
    </source>
</evidence>
<comment type="caution">
    <text evidence="13">The sequence shown here is derived from an EMBL/GenBank/DDBJ whole genome shotgun (WGS) entry which is preliminary data.</text>
</comment>
<keyword evidence="14" id="KW-1185">Reference proteome</keyword>
<dbReference type="InterPro" id="IPR017985">
    <property type="entry name" value="MeTrfase_CN4_CS"/>
</dbReference>
<dbReference type="Pfam" id="PF07519">
    <property type="entry name" value="Tannase"/>
    <property type="match status" value="1"/>
</dbReference>
<evidence type="ECO:0000256" key="2">
    <source>
        <dbReference type="ARBA" id="ARBA00022487"/>
    </source>
</evidence>
<evidence type="ECO:0000256" key="11">
    <source>
        <dbReference type="ARBA" id="ARBA00023157"/>
    </source>
</evidence>
<dbReference type="GO" id="GO:0046872">
    <property type="term" value="F:metal ion binding"/>
    <property type="evidence" value="ECO:0007669"/>
    <property type="project" value="UniProtKB-KW"/>
</dbReference>
<dbReference type="EMBL" id="FCQH01000007">
    <property type="protein sequence ID" value="CVK94769.1"/>
    <property type="molecule type" value="Genomic_DNA"/>
</dbReference>
<dbReference type="SUPFAM" id="SSF53474">
    <property type="entry name" value="alpha/beta-Hydrolases"/>
    <property type="match status" value="1"/>
</dbReference>
<sequence length="619" mass="68201">MKESRRVQQSALISSITSPPFHSLKNISLADMRQSFGIAMAFLASPSFASSLSELCTSSNLKAALPSNGTLLGINMIPSTITASTAVYNTSAGMGGGPMRRDTDTYNYCNVTVTYTHGTKGDTVNLKYAFPDPDDFKNRFYVAGGGGYSLNTDTTGGLKYGAAAGATDGGYDAFNYSLDEKFLLGNGSINWDATYMFSYQALGEMTQIGKYITKNLYDMSKSSKVYTYYEGCSDGGREGMSQVQRWGDEYDGVIAGAPAFRFAQQQVLHVYPATVEHTLDYYPPPCELKKIVNATIEACDGLDGRKDGVISRTDLCKIHFNLKSLIGKEYYCAAETSSSLGFGFSKRQSPGSQTSNAPEQNGTITAEGVAVAQAIYDGVLNGKDERAYLSWQIGSELSDGEPTYDNKTDEWTLNIPSTGGMYVAKFIELLDLDNLDNLNNVTYDTLVDWMNTGMVRYYDSLQTTHPDLTTFREAGGKLLHYHGESDPSIPSGSSVHYWQSVRSIMYPKLSDEKAQKALSEWYQFYLVPGAAHCGTNSLQPGPYPQNNMNVMIDWVENGKQPSRLNATVSSGDYKGETQMLCQWPKRPLWKNDKSFACVDDKKSIESWTYSFDAFKIPVY</sequence>
<evidence type="ECO:0000313" key="14">
    <source>
        <dbReference type="Proteomes" id="UP000184255"/>
    </source>
</evidence>
<dbReference type="Proteomes" id="UP000184255">
    <property type="component" value="Unassembled WGS sequence"/>
</dbReference>
<organism evidence="13 14">
    <name type="scientific">Fusarium mangiferae</name>
    <name type="common">Mango malformation disease fungus</name>
    <dbReference type="NCBI Taxonomy" id="192010"/>
    <lineage>
        <taxon>Eukaryota</taxon>
        <taxon>Fungi</taxon>
        <taxon>Dikarya</taxon>
        <taxon>Ascomycota</taxon>
        <taxon>Pezizomycotina</taxon>
        <taxon>Sordariomycetes</taxon>
        <taxon>Hypocreomycetidae</taxon>
        <taxon>Hypocreales</taxon>
        <taxon>Nectriaceae</taxon>
        <taxon>Fusarium</taxon>
        <taxon>Fusarium fujikuroi species complex</taxon>
    </lineage>
</organism>
<dbReference type="GO" id="GO:0015667">
    <property type="term" value="F:site-specific DNA-methyltransferase (cytosine-N4-specific) activity"/>
    <property type="evidence" value="ECO:0007669"/>
    <property type="project" value="InterPro"/>
</dbReference>
<evidence type="ECO:0000256" key="8">
    <source>
        <dbReference type="ARBA" id="ARBA00022747"/>
    </source>
</evidence>
<keyword evidence="7" id="KW-0732">Signal</keyword>
<evidence type="ECO:0000256" key="10">
    <source>
        <dbReference type="ARBA" id="ARBA00022837"/>
    </source>
</evidence>
<keyword evidence="4" id="KW-0808">Transferase</keyword>
<protein>
    <recommendedName>
        <fullName evidence="12">Carboxylic ester hydrolase</fullName>
        <ecNumber evidence="12">3.1.1.-</ecNumber>
    </recommendedName>
</protein>
<comment type="similarity">
    <text evidence="1 12">Belongs to the tannase family.</text>
</comment>
<keyword evidence="3" id="KW-0489">Methyltransferase</keyword>
<keyword evidence="6" id="KW-0479">Metal-binding</keyword>
<dbReference type="VEuPathDB" id="FungiDB:FMAN_13095"/>
<gene>
    <name evidence="13" type="ORF">FMAN_13095</name>
</gene>
<dbReference type="InterPro" id="IPR011118">
    <property type="entry name" value="Tannase/feruloyl_esterase"/>
</dbReference>
<evidence type="ECO:0000256" key="12">
    <source>
        <dbReference type="RuleBase" id="RU361238"/>
    </source>
</evidence>
<dbReference type="GO" id="GO:0030600">
    <property type="term" value="F:feruloyl esterase activity"/>
    <property type="evidence" value="ECO:0007669"/>
    <property type="project" value="UniProtKB-ARBA"/>
</dbReference>
<evidence type="ECO:0000256" key="1">
    <source>
        <dbReference type="ARBA" id="ARBA00006249"/>
    </source>
</evidence>
<keyword evidence="5" id="KW-0949">S-adenosyl-L-methionine</keyword>
<dbReference type="PANTHER" id="PTHR33938:SF7">
    <property type="entry name" value="CARBOXYLIC ESTER HYDROLASE"/>
    <property type="match status" value="1"/>
</dbReference>
<keyword evidence="2" id="KW-0719">Serine esterase</keyword>
<evidence type="ECO:0000256" key="6">
    <source>
        <dbReference type="ARBA" id="ARBA00022723"/>
    </source>
</evidence>
<keyword evidence="10" id="KW-0106">Calcium</keyword>
<reference evidence="14" key="1">
    <citation type="journal article" date="2016" name="Genome Biol. Evol.">
        <title>Comparative 'omics' of the Fusarium fujikuroi species complex highlights differences in genetic potential and metabolite synthesis.</title>
        <authorList>
            <person name="Niehaus E.-M."/>
            <person name="Muensterkoetter M."/>
            <person name="Proctor R.H."/>
            <person name="Brown D.W."/>
            <person name="Sharon A."/>
            <person name="Idan Y."/>
            <person name="Oren-Young L."/>
            <person name="Sieber C.M."/>
            <person name="Novak O."/>
            <person name="Pencik A."/>
            <person name="Tarkowska D."/>
            <person name="Hromadova K."/>
            <person name="Freeman S."/>
            <person name="Maymon M."/>
            <person name="Elazar M."/>
            <person name="Youssef S.A."/>
            <person name="El-Shabrawy E.S.M."/>
            <person name="Shalaby A.B.A."/>
            <person name="Houterman P."/>
            <person name="Brock N.L."/>
            <person name="Burkhardt I."/>
            <person name="Tsavkelova E.A."/>
            <person name="Dickschat J.S."/>
            <person name="Galuszka P."/>
            <person name="Gueldener U."/>
            <person name="Tudzynski B."/>
        </authorList>
    </citation>
    <scope>NUCLEOTIDE SEQUENCE [LARGE SCALE GENOMIC DNA]</scope>
    <source>
        <strain evidence="14">MRC7560</strain>
    </source>
</reference>
<dbReference type="GO" id="GO:0003677">
    <property type="term" value="F:DNA binding"/>
    <property type="evidence" value="ECO:0007669"/>
    <property type="project" value="InterPro"/>
</dbReference>
<dbReference type="GO" id="GO:0009307">
    <property type="term" value="P:DNA restriction-modification system"/>
    <property type="evidence" value="ECO:0007669"/>
    <property type="project" value="UniProtKB-KW"/>
</dbReference>
<dbReference type="PROSITE" id="PS00093">
    <property type="entry name" value="N4_MTASE"/>
    <property type="match status" value="1"/>
</dbReference>
<keyword evidence="9 12" id="KW-0378">Hydrolase</keyword>
<name>A0A1L7TA05_FUSMA</name>
<evidence type="ECO:0000256" key="9">
    <source>
        <dbReference type="ARBA" id="ARBA00022801"/>
    </source>
</evidence>
<dbReference type="GeneID" id="65092344"/>
<dbReference type="EC" id="3.1.1.-" evidence="12"/>
<keyword evidence="8" id="KW-0680">Restriction system</keyword>
<evidence type="ECO:0000256" key="7">
    <source>
        <dbReference type="ARBA" id="ARBA00022729"/>
    </source>
</evidence>
<dbReference type="PANTHER" id="PTHR33938">
    <property type="entry name" value="FERULOYL ESTERASE B-RELATED"/>
    <property type="match status" value="1"/>
</dbReference>
<dbReference type="RefSeq" id="XP_041682977.1">
    <property type="nucleotide sequence ID" value="XM_041832523.1"/>
</dbReference>
<evidence type="ECO:0000256" key="3">
    <source>
        <dbReference type="ARBA" id="ARBA00022603"/>
    </source>
</evidence>
<dbReference type="AlphaFoldDB" id="A0A1L7TA05"/>
<dbReference type="InterPro" id="IPR029058">
    <property type="entry name" value="AB_hydrolase_fold"/>
</dbReference>
<evidence type="ECO:0000256" key="4">
    <source>
        <dbReference type="ARBA" id="ARBA00022679"/>
    </source>
</evidence>
<evidence type="ECO:0000313" key="13">
    <source>
        <dbReference type="EMBL" id="CVK94769.1"/>
    </source>
</evidence>
<keyword evidence="11" id="KW-1015">Disulfide bond</keyword>
<accession>A0A1L7TA05</accession>
<dbReference type="GO" id="GO:0032259">
    <property type="term" value="P:methylation"/>
    <property type="evidence" value="ECO:0007669"/>
    <property type="project" value="UniProtKB-KW"/>
</dbReference>
<proteinExistence type="inferred from homology"/>